<feature type="compositionally biased region" description="Basic and acidic residues" evidence="1">
    <location>
        <begin position="57"/>
        <end position="73"/>
    </location>
</feature>
<dbReference type="AlphaFoldDB" id="A0A9X2GYV9"/>
<evidence type="ECO:0000313" key="3">
    <source>
        <dbReference type="Proteomes" id="UP001139722"/>
    </source>
</evidence>
<feature type="region of interest" description="Disordered" evidence="1">
    <location>
        <begin position="54"/>
        <end position="80"/>
    </location>
</feature>
<dbReference type="RefSeq" id="WP_156999036.1">
    <property type="nucleotide sequence ID" value="NZ_BAAANU010000002.1"/>
</dbReference>
<evidence type="ECO:0000256" key="1">
    <source>
        <dbReference type="SAM" id="MobiDB-lite"/>
    </source>
</evidence>
<sequence>MKSLFVHPDEDVILHVRRLDSPWGRYAVAFRDLLRADSLVRARYEELKVRLSAQNEGKPDYDDDTRAKSDRRCSLSHSIY</sequence>
<reference evidence="2" key="1">
    <citation type="submission" date="2022-06" db="EMBL/GenBank/DDBJ databases">
        <title>Sequencing the genomes of 1000 actinobacteria strains.</title>
        <authorList>
            <person name="Klenk H.-P."/>
        </authorList>
    </citation>
    <scope>NUCLEOTIDE SEQUENCE</scope>
    <source>
        <strain evidence="2">DSM 22016</strain>
    </source>
</reference>
<dbReference type="InterPro" id="IPR043519">
    <property type="entry name" value="NT_sf"/>
</dbReference>
<comment type="caution">
    <text evidence="2">The sequence shown here is derived from an EMBL/GenBank/DDBJ whole genome shotgun (WGS) entry which is preliminary data.</text>
</comment>
<dbReference type="Pfam" id="PF04229">
    <property type="entry name" value="GrpB"/>
    <property type="match status" value="1"/>
</dbReference>
<protein>
    <submittedName>
        <fullName evidence="2">GrpB-like predicted nucleotidyltransferase (UPF0157 family)</fullName>
    </submittedName>
</protein>
<dbReference type="OrthoDB" id="9799092at2"/>
<dbReference type="SUPFAM" id="SSF81301">
    <property type="entry name" value="Nucleotidyltransferase"/>
    <property type="match status" value="1"/>
</dbReference>
<evidence type="ECO:0000313" key="2">
    <source>
        <dbReference type="EMBL" id="MCP2369603.1"/>
    </source>
</evidence>
<dbReference type="Gene3D" id="3.30.460.10">
    <property type="entry name" value="Beta Polymerase, domain 2"/>
    <property type="match status" value="1"/>
</dbReference>
<name>A0A9X2GYV9_9MICO</name>
<dbReference type="InterPro" id="IPR007344">
    <property type="entry name" value="GrpB/CoaE"/>
</dbReference>
<dbReference type="Proteomes" id="UP001139722">
    <property type="component" value="Unassembled WGS sequence"/>
</dbReference>
<keyword evidence="3" id="KW-1185">Reference proteome</keyword>
<proteinExistence type="predicted"/>
<dbReference type="EMBL" id="JAMZDY010000001">
    <property type="protein sequence ID" value="MCP2369603.1"/>
    <property type="molecule type" value="Genomic_DNA"/>
</dbReference>
<organism evidence="2 3">
    <name type="scientific">Agromyces terreus</name>
    <dbReference type="NCBI Taxonomy" id="424795"/>
    <lineage>
        <taxon>Bacteria</taxon>
        <taxon>Bacillati</taxon>
        <taxon>Actinomycetota</taxon>
        <taxon>Actinomycetes</taxon>
        <taxon>Micrococcales</taxon>
        <taxon>Microbacteriaceae</taxon>
        <taxon>Agromyces</taxon>
    </lineage>
</organism>
<gene>
    <name evidence="2" type="ORF">BJ978_000279</name>
</gene>
<accession>A0A9X2GYV9</accession>